<dbReference type="Proteomes" id="UP000501534">
    <property type="component" value="Chromosome"/>
</dbReference>
<dbReference type="SUPFAM" id="SSF51621">
    <property type="entry name" value="Phosphoenolpyruvate/pyruvate domain"/>
    <property type="match status" value="1"/>
</dbReference>
<dbReference type="EMBL" id="CP053069">
    <property type="protein sequence ID" value="QJR13157.1"/>
    <property type="molecule type" value="Genomic_DNA"/>
</dbReference>
<evidence type="ECO:0000256" key="6">
    <source>
        <dbReference type="ARBA" id="ARBA00022842"/>
    </source>
</evidence>
<dbReference type="GO" id="GO:0006099">
    <property type="term" value="P:tricarboxylic acid cycle"/>
    <property type="evidence" value="ECO:0007669"/>
    <property type="project" value="InterPro"/>
</dbReference>
<dbReference type="GO" id="GO:0000287">
    <property type="term" value="F:magnesium ion binding"/>
    <property type="evidence" value="ECO:0007669"/>
    <property type="project" value="UniProtKB-UniRule"/>
</dbReference>
<evidence type="ECO:0000256" key="10">
    <source>
        <dbReference type="HAMAP-Rule" id="MF_00595"/>
    </source>
</evidence>
<dbReference type="Pfam" id="PF00311">
    <property type="entry name" value="PEPcase"/>
    <property type="match status" value="1"/>
</dbReference>
<dbReference type="InterPro" id="IPR033129">
    <property type="entry name" value="PEPCASE_His_AS"/>
</dbReference>
<evidence type="ECO:0000313" key="13">
    <source>
        <dbReference type="EMBL" id="QJR13157.1"/>
    </source>
</evidence>
<proteinExistence type="inferred from homology"/>
<dbReference type="KEGG" id="uru:DSM104443_04252"/>
<evidence type="ECO:0000256" key="7">
    <source>
        <dbReference type="ARBA" id="ARBA00023239"/>
    </source>
</evidence>
<evidence type="ECO:0000256" key="3">
    <source>
        <dbReference type="ARBA" id="ARBA00008346"/>
    </source>
</evidence>
<feature type="active site" evidence="10 12">
    <location>
        <position position="581"/>
    </location>
</feature>
<reference evidence="13 14" key="1">
    <citation type="submission" date="2020-04" db="EMBL/GenBank/DDBJ databases">
        <title>Usitatibacter rugosus gen. nov., sp. nov. and Usitatibacter palustris sp. nov., novel members of Usitatibacteraceae fam. nov. within the order Nitrosomonadales isolated from soil.</title>
        <authorList>
            <person name="Huber K.J."/>
            <person name="Neumann-Schaal M."/>
            <person name="Geppert A."/>
            <person name="Luckner M."/>
            <person name="Wanner G."/>
            <person name="Overmann J."/>
        </authorList>
    </citation>
    <scope>NUCLEOTIDE SEQUENCE [LARGE SCALE GENOMIC DNA]</scope>
    <source>
        <strain evidence="13 14">0125_3</strain>
    </source>
</reference>
<dbReference type="PROSITE" id="PS00393">
    <property type="entry name" value="PEPCASE_2"/>
    <property type="match status" value="1"/>
</dbReference>
<evidence type="ECO:0000256" key="9">
    <source>
        <dbReference type="ARBA" id="ARBA00048995"/>
    </source>
</evidence>
<dbReference type="EC" id="4.1.1.31" evidence="4 10"/>
<dbReference type="InterPro" id="IPR015813">
    <property type="entry name" value="Pyrv/PenolPyrv_kinase-like_dom"/>
</dbReference>
<evidence type="ECO:0000256" key="1">
    <source>
        <dbReference type="ARBA" id="ARBA00001946"/>
    </source>
</evidence>
<dbReference type="AlphaFoldDB" id="A0A6M4H5G2"/>
<dbReference type="HAMAP" id="MF_00595">
    <property type="entry name" value="PEPcase_type1"/>
    <property type="match status" value="1"/>
</dbReference>
<dbReference type="GO" id="GO:0006107">
    <property type="term" value="P:oxaloacetate metabolic process"/>
    <property type="evidence" value="ECO:0007669"/>
    <property type="project" value="UniProtKB-UniRule"/>
</dbReference>
<comment type="catalytic activity">
    <reaction evidence="9 10">
        <text>oxaloacetate + phosphate = phosphoenolpyruvate + hydrogencarbonate</text>
        <dbReference type="Rhea" id="RHEA:28370"/>
        <dbReference type="ChEBI" id="CHEBI:16452"/>
        <dbReference type="ChEBI" id="CHEBI:17544"/>
        <dbReference type="ChEBI" id="CHEBI:43474"/>
        <dbReference type="ChEBI" id="CHEBI:58702"/>
        <dbReference type="EC" id="4.1.1.31"/>
    </reaction>
</comment>
<keyword evidence="13" id="KW-0670">Pyruvate</keyword>
<dbReference type="InterPro" id="IPR018129">
    <property type="entry name" value="PEP_COase_Lys_AS"/>
</dbReference>
<evidence type="ECO:0000256" key="11">
    <source>
        <dbReference type="PROSITE-ProRule" id="PRU10111"/>
    </source>
</evidence>
<comment type="subunit">
    <text evidence="10">Homotetramer.</text>
</comment>
<dbReference type="InterPro" id="IPR021135">
    <property type="entry name" value="PEP_COase"/>
</dbReference>
<comment type="cofactor">
    <cofactor evidence="1 10">
        <name>Mg(2+)</name>
        <dbReference type="ChEBI" id="CHEBI:18420"/>
    </cofactor>
</comment>
<keyword evidence="14" id="KW-1185">Reference proteome</keyword>
<dbReference type="InterPro" id="IPR022805">
    <property type="entry name" value="PEP_COase_bac/pln-type"/>
</dbReference>
<dbReference type="NCBIfam" id="NF000584">
    <property type="entry name" value="PRK00009.1"/>
    <property type="match status" value="1"/>
</dbReference>
<dbReference type="Gene3D" id="1.20.1440.90">
    <property type="entry name" value="Phosphoenolpyruvate/pyruvate domain"/>
    <property type="match status" value="1"/>
</dbReference>
<dbReference type="PANTHER" id="PTHR30523:SF6">
    <property type="entry name" value="PHOSPHOENOLPYRUVATE CARBOXYLASE"/>
    <property type="match status" value="1"/>
</dbReference>
<dbReference type="GO" id="GO:0015977">
    <property type="term" value="P:carbon fixation"/>
    <property type="evidence" value="ECO:0007669"/>
    <property type="project" value="UniProtKB-UniRule"/>
</dbReference>
<keyword evidence="8 10" id="KW-0120">Carbon dioxide fixation</keyword>
<evidence type="ECO:0000256" key="5">
    <source>
        <dbReference type="ARBA" id="ARBA00022419"/>
    </source>
</evidence>
<keyword evidence="7 10" id="KW-0456">Lyase</keyword>
<comment type="function">
    <text evidence="2 10">Forms oxaloacetate, a four-carbon dicarboxylic acid source for the tricarboxylic acid cycle.</text>
</comment>
<protein>
    <recommendedName>
        <fullName evidence="5 10">Phosphoenolpyruvate carboxylase</fullName>
        <shortName evidence="10">PEPC</shortName>
        <shortName evidence="10">PEPCase</shortName>
        <ecNumber evidence="4 10">4.1.1.31</ecNumber>
    </recommendedName>
</protein>
<evidence type="ECO:0000256" key="4">
    <source>
        <dbReference type="ARBA" id="ARBA00012305"/>
    </source>
</evidence>
<evidence type="ECO:0000256" key="8">
    <source>
        <dbReference type="ARBA" id="ARBA00023300"/>
    </source>
</evidence>
<name>A0A6M4H5G2_9PROT</name>
<evidence type="ECO:0000313" key="14">
    <source>
        <dbReference type="Proteomes" id="UP000501534"/>
    </source>
</evidence>
<dbReference type="PANTHER" id="PTHR30523">
    <property type="entry name" value="PHOSPHOENOLPYRUVATE CARBOXYLASE"/>
    <property type="match status" value="1"/>
</dbReference>
<accession>A0A6M4H5G2</accession>
<organism evidence="13 14">
    <name type="scientific">Usitatibacter rugosus</name>
    <dbReference type="NCBI Taxonomy" id="2732067"/>
    <lineage>
        <taxon>Bacteria</taxon>
        <taxon>Pseudomonadati</taxon>
        <taxon>Pseudomonadota</taxon>
        <taxon>Betaproteobacteria</taxon>
        <taxon>Nitrosomonadales</taxon>
        <taxon>Usitatibacteraceae</taxon>
        <taxon>Usitatibacter</taxon>
    </lineage>
</organism>
<gene>
    <name evidence="10 13" type="primary">ppc</name>
    <name evidence="13" type="ORF">DSM104443_04252</name>
</gene>
<dbReference type="GO" id="GO:0008964">
    <property type="term" value="F:phosphoenolpyruvate carboxylase activity"/>
    <property type="evidence" value="ECO:0007669"/>
    <property type="project" value="UniProtKB-UniRule"/>
</dbReference>
<sequence>MDTPERDKDAALGDDIRLLGRILGDTIRSHEGDFTFDLIESIRKLAVASRRLEDVASRKSLARTLDALTDDQAVVVVRAFSYFSLLANIAEDRHHLRRGRANRRSGAAPLASTLRGLFQDARERGTKQDEALARLSRVRVTPVLTAHPTEVQRKSTLDLQLEISSRLGERDNPDILPEEKTAIDMRLRALVETLWQTRILRAVKLAVRDEIENALSYFGYSFIDVVPRVQAEVEDAVAQLPGDFGRPELPPVLTVGSWVGGDRDGNPFVTADMLEYAFRRQGECIFDHYLAEVHALGAELPLSRTLARVTPALEALAERSPDKSPHRQSEPYRRALTGIYARLASTARSFGLHSEQRSALGEADPYPDAASFLAELDVIDTSLRGHGGGLLADGRLRSLRKAVGAFGFHLATVDLRQNSEIHEEVIAELLREAKVTPGYVTLPEEQRQKILRAELASPRQLRSSFATYSDLTKGELAILETAAAVHRQRGAESIRQYVISKAESVSDMLEVAVLLKEVGLLTPGELPASKLQIVPLFETIRDLRAAPDTMREWFALPEAKSIVKSLGAVQEVMLGYSDSNKDGGYTTSNWELYKAEVALVQVFKQAGTKMRFFHGRGGTVGRGGGPSYEAILAQPPGSVQGELRLTEQGEVIASKYSNRDIGQRNLEALVAATVRAMMDSDPHAKHEDYHVVMDELSATAFKAYRELVYETDGFVDYFRASTPIGEIAELNIGSRPASRKASVRIEDLRAIPWVFSWAQCRVMLPGWFGFGSAVESFLVRRGPAGQELLSEMWRSWPFFRAMLSNLEMLLAKTDLAVAARYKDLVPDPVLAEAIFSRIRTELDATMRAYFSITGSLGFLESNPTLARSIRNRFPYLDPLNHLQVELIKRFRAGEVDDKVKRGIHLTINGLAAGLRNSG</sequence>
<dbReference type="PRINTS" id="PR00150">
    <property type="entry name" value="PEPCARBXLASE"/>
</dbReference>
<dbReference type="RefSeq" id="WP_171095987.1">
    <property type="nucleotide sequence ID" value="NZ_CP053069.1"/>
</dbReference>
<keyword evidence="6 10" id="KW-0460">Magnesium</keyword>
<comment type="similarity">
    <text evidence="3 10">Belongs to the PEPCase type 1 family.</text>
</comment>
<feature type="active site" evidence="10 11">
    <location>
        <position position="147"/>
    </location>
</feature>
<evidence type="ECO:0000256" key="12">
    <source>
        <dbReference type="PROSITE-ProRule" id="PRU10112"/>
    </source>
</evidence>
<dbReference type="GO" id="GO:0005829">
    <property type="term" value="C:cytosol"/>
    <property type="evidence" value="ECO:0007669"/>
    <property type="project" value="TreeGrafter"/>
</dbReference>
<evidence type="ECO:0000256" key="2">
    <source>
        <dbReference type="ARBA" id="ARBA00003670"/>
    </source>
</evidence>
<dbReference type="PROSITE" id="PS00781">
    <property type="entry name" value="PEPCASE_1"/>
    <property type="match status" value="1"/>
</dbReference>